<reference evidence="2 3" key="1">
    <citation type="submission" date="2019-11" db="EMBL/GenBank/DDBJ databases">
        <title>Whole genome sequence of Oryza granulata.</title>
        <authorList>
            <person name="Li W."/>
        </authorList>
    </citation>
    <scope>NUCLEOTIDE SEQUENCE [LARGE SCALE GENOMIC DNA]</scope>
    <source>
        <strain evidence="3">cv. Menghai</strain>
        <tissue evidence="2">Leaf</tissue>
    </source>
</reference>
<organism evidence="2 3">
    <name type="scientific">Oryza meyeriana var. granulata</name>
    <dbReference type="NCBI Taxonomy" id="110450"/>
    <lineage>
        <taxon>Eukaryota</taxon>
        <taxon>Viridiplantae</taxon>
        <taxon>Streptophyta</taxon>
        <taxon>Embryophyta</taxon>
        <taxon>Tracheophyta</taxon>
        <taxon>Spermatophyta</taxon>
        <taxon>Magnoliopsida</taxon>
        <taxon>Liliopsida</taxon>
        <taxon>Poales</taxon>
        <taxon>Poaceae</taxon>
        <taxon>BOP clade</taxon>
        <taxon>Oryzoideae</taxon>
        <taxon>Oryzeae</taxon>
        <taxon>Oryzinae</taxon>
        <taxon>Oryza</taxon>
        <taxon>Oryza meyeriana</taxon>
    </lineage>
</organism>
<keyword evidence="3" id="KW-1185">Reference proteome</keyword>
<evidence type="ECO:0000313" key="2">
    <source>
        <dbReference type="EMBL" id="KAF0918987.1"/>
    </source>
</evidence>
<sequence length="60" mass="6489">MGCAGSRAAQLGRPQSEARRRGGSRLSKLTRGESGRLGRIQPSEGGYTQDGEEFFLGEEF</sequence>
<dbReference type="EMBL" id="SPHZ02000005">
    <property type="protein sequence ID" value="KAF0918987.1"/>
    <property type="molecule type" value="Genomic_DNA"/>
</dbReference>
<feature type="region of interest" description="Disordered" evidence="1">
    <location>
        <begin position="1"/>
        <end position="60"/>
    </location>
</feature>
<feature type="compositionally biased region" description="Acidic residues" evidence="1">
    <location>
        <begin position="50"/>
        <end position="60"/>
    </location>
</feature>
<dbReference type="Proteomes" id="UP000479710">
    <property type="component" value="Unassembled WGS sequence"/>
</dbReference>
<evidence type="ECO:0000313" key="3">
    <source>
        <dbReference type="Proteomes" id="UP000479710"/>
    </source>
</evidence>
<comment type="caution">
    <text evidence="2">The sequence shown here is derived from an EMBL/GenBank/DDBJ whole genome shotgun (WGS) entry which is preliminary data.</text>
</comment>
<proteinExistence type="predicted"/>
<accession>A0A6G1E2P8</accession>
<gene>
    <name evidence="2" type="ORF">E2562_027624</name>
</gene>
<name>A0A6G1E2P8_9ORYZ</name>
<dbReference type="AlphaFoldDB" id="A0A6G1E2P8"/>
<evidence type="ECO:0000256" key="1">
    <source>
        <dbReference type="SAM" id="MobiDB-lite"/>
    </source>
</evidence>
<protein>
    <submittedName>
        <fullName evidence="2">Uncharacterized protein</fullName>
    </submittedName>
</protein>